<dbReference type="RefSeq" id="WP_004787295.1">
    <property type="nucleotide sequence ID" value="NZ_RQGE01000010.1"/>
</dbReference>
<feature type="domain" description="STAS" evidence="1">
    <location>
        <begin position="21"/>
        <end position="122"/>
    </location>
</feature>
<accession>A0A4R8MUV9</accession>
<dbReference type="STRING" id="1193051.LEP1GSC017_1817"/>
<dbReference type="AlphaFoldDB" id="A0A4R8MUV9"/>
<dbReference type="SUPFAM" id="SSF52091">
    <property type="entry name" value="SpoIIaa-like"/>
    <property type="match status" value="1"/>
</dbReference>
<dbReference type="PANTHER" id="PTHR33495:SF6">
    <property type="entry name" value="ANTI-SIGMA FACTOR ANTAGONIST"/>
    <property type="match status" value="1"/>
</dbReference>
<evidence type="ECO:0000313" key="3">
    <source>
        <dbReference type="Proteomes" id="UP000294684"/>
    </source>
</evidence>
<dbReference type="GO" id="GO:0043856">
    <property type="term" value="F:anti-sigma factor antagonist activity"/>
    <property type="evidence" value="ECO:0007669"/>
    <property type="project" value="TreeGrafter"/>
</dbReference>
<dbReference type="Proteomes" id="UP000294684">
    <property type="component" value="Unassembled WGS sequence"/>
</dbReference>
<comment type="caution">
    <text evidence="2">The sequence shown here is derived from an EMBL/GenBank/DDBJ whole genome shotgun (WGS) entry which is preliminary data.</text>
</comment>
<evidence type="ECO:0000313" key="2">
    <source>
        <dbReference type="EMBL" id="TDY73164.1"/>
    </source>
</evidence>
<dbReference type="GeneID" id="79827482"/>
<dbReference type="Pfam" id="PF01740">
    <property type="entry name" value="STAS"/>
    <property type="match status" value="1"/>
</dbReference>
<name>A0A4R8MUV9_LEPME</name>
<dbReference type="CDD" id="cd07043">
    <property type="entry name" value="STAS_anti-anti-sigma_factors"/>
    <property type="match status" value="1"/>
</dbReference>
<dbReference type="EMBL" id="SORO01000001">
    <property type="protein sequence ID" value="TDY73164.1"/>
    <property type="molecule type" value="Genomic_DNA"/>
</dbReference>
<gene>
    <name evidence="2" type="ORF">CLV96_2186</name>
</gene>
<dbReference type="Gene3D" id="3.30.750.24">
    <property type="entry name" value="STAS domain"/>
    <property type="match status" value="1"/>
</dbReference>
<reference evidence="2 3" key="1">
    <citation type="submission" date="2019-03" db="EMBL/GenBank/DDBJ databases">
        <title>Genomic Encyclopedia of Archaeal and Bacterial Type Strains, Phase II (KMG-II): from individual species to whole genera.</title>
        <authorList>
            <person name="Goeker M."/>
        </authorList>
    </citation>
    <scope>NUCLEOTIDE SEQUENCE [LARGE SCALE GENOMIC DNA]</scope>
    <source>
        <strain evidence="2 3">DSM 21537</strain>
    </source>
</reference>
<sequence length="124" mass="14083">MADLQFPSLDLKTEFIEIKGEQVLVVSFVGQITNTNAYEINRNISVIFRDSVYNIILDLTKLDYINSIGVATLIGIIKTVESHHGKILIGGLNHFLENVIRLMDLPRKVQIFNTKQEAITNWEP</sequence>
<keyword evidence="3" id="KW-1185">Reference proteome</keyword>
<dbReference type="InterPro" id="IPR036513">
    <property type="entry name" value="STAS_dom_sf"/>
</dbReference>
<proteinExistence type="predicted"/>
<evidence type="ECO:0000259" key="1">
    <source>
        <dbReference type="PROSITE" id="PS50801"/>
    </source>
</evidence>
<organism evidence="2 3">
    <name type="scientific">Leptospira meyeri</name>
    <dbReference type="NCBI Taxonomy" id="29508"/>
    <lineage>
        <taxon>Bacteria</taxon>
        <taxon>Pseudomonadati</taxon>
        <taxon>Spirochaetota</taxon>
        <taxon>Spirochaetia</taxon>
        <taxon>Leptospirales</taxon>
        <taxon>Leptospiraceae</taxon>
        <taxon>Leptospira</taxon>
    </lineage>
</organism>
<dbReference type="PANTHER" id="PTHR33495">
    <property type="entry name" value="ANTI-SIGMA FACTOR ANTAGONIST TM_1081-RELATED-RELATED"/>
    <property type="match status" value="1"/>
</dbReference>
<dbReference type="PROSITE" id="PS50801">
    <property type="entry name" value="STAS"/>
    <property type="match status" value="1"/>
</dbReference>
<protein>
    <submittedName>
        <fullName evidence="2">Anti-anti-sigma factor</fullName>
    </submittedName>
</protein>
<dbReference type="InterPro" id="IPR002645">
    <property type="entry name" value="STAS_dom"/>
</dbReference>
<dbReference type="OrthoDB" id="337620at2"/>